<evidence type="ECO:0000313" key="2">
    <source>
        <dbReference type="Proteomes" id="UP000749311"/>
    </source>
</evidence>
<organism evidence="1 2">
    <name type="scientific">Brooklawnia cerclae</name>
    <dbReference type="NCBI Taxonomy" id="349934"/>
    <lineage>
        <taxon>Bacteria</taxon>
        <taxon>Bacillati</taxon>
        <taxon>Actinomycetota</taxon>
        <taxon>Actinomycetes</taxon>
        <taxon>Propionibacteriales</taxon>
        <taxon>Propionibacteriaceae</taxon>
        <taxon>Brooklawnia</taxon>
    </lineage>
</organism>
<accession>A0ABX0SLP5</accession>
<dbReference type="Proteomes" id="UP000749311">
    <property type="component" value="Unassembled WGS sequence"/>
</dbReference>
<sequence>MDADQALVSSIGENAVNAIGRDVLNGLSVTLDPNSGSVIFDITLHNPDRAMRHRAIARVMDRVYPIFEDDDVSFSFLFSDHVDKNGASAEQGAYAYAYV</sequence>
<keyword evidence="2" id="KW-1185">Reference proteome</keyword>
<proteinExistence type="predicted"/>
<reference evidence="1 2" key="1">
    <citation type="submission" date="2020-02" db="EMBL/GenBank/DDBJ databases">
        <title>Sequencing the genomes of 1000 actinobacteria strains.</title>
        <authorList>
            <person name="Klenk H.-P."/>
        </authorList>
    </citation>
    <scope>NUCLEOTIDE SEQUENCE [LARGE SCALE GENOMIC DNA]</scope>
    <source>
        <strain evidence="1 2">DSM 19609</strain>
    </source>
</reference>
<dbReference type="EMBL" id="JAAMOZ010000006">
    <property type="protein sequence ID" value="NIH58859.1"/>
    <property type="molecule type" value="Genomic_DNA"/>
</dbReference>
<name>A0ABX0SLP5_9ACTN</name>
<evidence type="ECO:0000313" key="1">
    <source>
        <dbReference type="EMBL" id="NIH58859.1"/>
    </source>
</evidence>
<protein>
    <submittedName>
        <fullName evidence="1">Uncharacterized protein</fullName>
    </submittedName>
</protein>
<comment type="caution">
    <text evidence="1">The sequence shown here is derived from an EMBL/GenBank/DDBJ whole genome shotgun (WGS) entry which is preliminary data.</text>
</comment>
<gene>
    <name evidence="1" type="ORF">FB473_003561</name>
</gene>
<dbReference type="RefSeq" id="WP_167172159.1">
    <property type="nucleotide sequence ID" value="NZ_BAAAOO010000006.1"/>
</dbReference>